<dbReference type="Proteomes" id="UP000076552">
    <property type="component" value="Unassembled WGS sequence"/>
</dbReference>
<dbReference type="PANTHER" id="PTHR13992">
    <property type="entry name" value="NUCLEAR RECEPTOR CO-REPRESSOR RELATED NCOR"/>
    <property type="match status" value="1"/>
</dbReference>
<feature type="compositionally biased region" description="Basic and acidic residues" evidence="1">
    <location>
        <begin position="1897"/>
        <end position="1914"/>
    </location>
</feature>
<feature type="region of interest" description="Disordered" evidence="1">
    <location>
        <begin position="1577"/>
        <end position="1602"/>
    </location>
</feature>
<sequence>MADMAGLEQTDGSVSAERRERARQWKTLKARWSTRLNLWPGYRLQSFNITRLLPGCVGVASSALQHTRTPCSPPQRPRTLKQSAPTENTTQPALITSIPRPSIQSDSRRDTLPKHDDPPSDAPTPRRVRFPLPSHLLNTTPSDACPRLGPDHSKSLQRPTTTKATLRAVARPSAIAGVARDKSSQVKDTPNIQMRPPYDQMRRHADARRFVERPFHANHDLYRASRYSSRYDSGDRRSRSPRDRSPDRYERASQYSDGDRRRSSAEARSNTSAFQNNRDSFRDNLPRDPPRGPKALLDPPSGPRGGGYAGDFRGRGRGRGRGWVRDDSRDRGRDRDIDFRDRRDGPYRDERSRERDRDWDRRDREGYRGRPRSPGRGRSPPQRDFRDRDPPLGVDAERSRRGSRDGGPPSAGSSNSDPPFGMARGGFRGGRDRGRGGWDRGRGRGGFYDDRDRFGPRSRSQEGRWGRDRDERDRGDRWIDSDARRDPRDDRDPRERELLRPKVDRERDRGMSSQAPSPNTKDVSPPPLAPSAPAFGTVPSRNVGAADGSPIIGGTGKLPPTAPRAFNAERPVSAGHGGSGGDFPVPPTGPAKMNLAEGSPPIPSGPRAQQQKQQRPSSKQWINPALSGKKIPESPKIMRSQSFAQQQRPVPFRHDSVPAEQGDYDRRPRSSDAKADSHNSATEGSVKSLNLPEPGEIIIKSEQDSYSARGSMDRDSEHPDARDTIMAGTDGHEYEERRPPSRGEEKSTPAERGAADEGLAEKKQEPSRPPKESRMPVPRVRFALPPQEPSAPVSEQTSESDDDEDYGEYFAMEIAKEEAELERLREAADNAPDKIIARYAKVSHDAMAALVTESEGLIDMLGPVPEVVEPVKEETPAKSPVVEQREKTPQVPSPVVPNKSSPEQTVAAPEIEAAPVPEPLIEKEPEQVTVDQKTDKTAEKETEKQVDKVEKVTEKEPEMPTEKPVEKSIGEPAEKPVEEPTEKPAEGSIEEPREKTLEKPIEKIAEVAAEDTAEKAPEPDVEKNEGPPLGTAPDELQPKTEEMDVDEPAPILSAPSPPRLPEPAEDTDIAMEDTVEPENPPAKLVIDREEPKELATNGQPMLLQPPGVPMETIEGDRVLPSTPSQMEDDDEDNSTESDDADADAMLIDAIRQYSATPPIDSLPDYGCRAWNRDRDFLESLDSDPMIDDFILQQLDKISLEKMAGQEVARKDYAENYVKYLDFTVSSDPIAVKSRETFISCLPTPEKHVPIPPPPELKPEGRGAGRRYASERDLERVLQASMREDEERKEREQRAMQEKYRSEKEAVIPEMYWTNEDRDAEFFKDTTGFTPVEKLVPAWQILPPINNFTPEEAELFEKRYLTNPKQWGVVAENIPKRNFGTCIQYYYLMKKELNLKEKLKKQPKRRKKGRGKTRSSALVSELGNAENEGEENQENGENGERRRPRRAAAPTWGFEQPPTDSDNATPAGTPGRRGAKGDPEKPDGRKRGGRRAAKDKEPKAAKPQQTLAAAPATTSGKGRSRSNSRVQNTEFQPPPPVPMENRLPSQFEVPTTGVQPPFVPAQQPPLVVQERPVPIPPSAISEVMAPPSLRPEPPPPPAQPTIATFDIAQPQPERRAQSQASSYWSVSEANDFPGLLKSFGTDWTAIAGHMGSKTAVMVKNYFVRQRDQGKTEWEQFAAEADGKRSRGEKLPDPPPPTVGGRKKYDATPASSHRPLASAPATPAPSQTTEPPSDAPVTKVETPVQQPGNPPFGRFTMPISPAPPPQPQQQQHQQQQQPLAQAPQPPPTAAQAPPQAPQQTPVPVQQQHPATQPVVTPSGSPITRPLRAPPQQAFGFQEREREPTQPPQPVRISQKPSATPATEPVQQRPLAAAQPIQPAQPEPQIDRQQAERQQQMERQAIERQQMERQQMERQRMEQQQMERQQIERQQIERQQIERQQIERQQIERQQIERQQMERQQLERQAIERQQIERQQLERQQMERQQAERQQMERQQMERQKMEAQQSKEHLRPSERTRLKQEPEMTPPHHHYEPFSYGQQPVRSVPPPRSDPPAVSRQPAEPSRSTATPVPQSYGQPMPQPGGRLLGDPQPAVSTPPGQRPIAAQRPMPTHMDSYGTPPQQPQPPPAATSRPSASERKTSNIMSLLNDDPPSAAAAAAPTPPPQPKRLNDMAQLKPSPTPPPQSMSRGPAPPPAPTPLRPEREPPQAYPYGRNAPSASAMPPLKPTYTASPQAQHMSAPRSAIASPHDAAAAVERDYYRYQPQATNSPQIAQPYPPQSQPPRDAYQPQTGYPGYGAPTAHAGSPPPQYAVHQSASRREPPPPQNRESAWPPGPQGHAMGQPQPPQQQSSWPPASHGPPPKQPQQAPPPQNWASPHMSAQKAPPAGPAVPQQSWASGPPQQQQQQQQQQQPPPHHHMPMRDDRGASMYGQIPPQHQHAMQGRYPPVSRAPEPMPPQAQQAYPPRYASTPAPRDPRDQMPPRSYTPVGYDTRGPPPGPYPPDPREMQMREMGRDPRDPRDPREIQQQEMLQRQLRPHDGYGRQPDRYGR</sequence>
<feature type="compositionally biased region" description="Polar residues" evidence="1">
    <location>
        <begin position="678"/>
        <end position="688"/>
    </location>
</feature>
<dbReference type="InterPro" id="IPR051571">
    <property type="entry name" value="N-CoR_corepressor"/>
</dbReference>
<feature type="compositionally biased region" description="Low complexity" evidence="1">
    <location>
        <begin position="2239"/>
        <end position="2249"/>
    </location>
</feature>
<dbReference type="InterPro" id="IPR001005">
    <property type="entry name" value="SANT/Myb"/>
</dbReference>
<feature type="domain" description="SANT" evidence="2">
    <location>
        <begin position="1342"/>
        <end position="1393"/>
    </location>
</feature>
<feature type="compositionally biased region" description="Low complexity" evidence="1">
    <location>
        <begin position="1864"/>
        <end position="1881"/>
    </location>
</feature>
<feature type="compositionally biased region" description="Low complexity" evidence="1">
    <location>
        <begin position="1713"/>
        <end position="1730"/>
    </location>
</feature>
<feature type="compositionally biased region" description="Basic and acidic residues" evidence="1">
    <location>
        <begin position="730"/>
        <end position="774"/>
    </location>
</feature>
<feature type="region of interest" description="Disordered" evidence="1">
    <location>
        <begin position="1095"/>
        <end position="1141"/>
    </location>
</feature>
<keyword evidence="3" id="KW-0238">DNA-binding</keyword>
<feature type="compositionally biased region" description="Pro residues" evidence="1">
    <location>
        <begin position="2174"/>
        <end position="2195"/>
    </location>
</feature>
<name>A0A166RML5_9PEZI</name>
<feature type="compositionally biased region" description="Polar residues" evidence="1">
    <location>
        <begin position="2060"/>
        <end position="2072"/>
    </location>
</feature>
<evidence type="ECO:0000256" key="1">
    <source>
        <dbReference type="SAM" id="MobiDB-lite"/>
    </source>
</evidence>
<keyword evidence="4" id="KW-1185">Reference proteome</keyword>
<dbReference type="GO" id="GO:0006357">
    <property type="term" value="P:regulation of transcription by RNA polymerase II"/>
    <property type="evidence" value="ECO:0007669"/>
    <property type="project" value="TreeGrafter"/>
</dbReference>
<organism evidence="3 4">
    <name type="scientific">Colletotrichum tofieldiae</name>
    <dbReference type="NCBI Taxonomy" id="708197"/>
    <lineage>
        <taxon>Eukaryota</taxon>
        <taxon>Fungi</taxon>
        <taxon>Dikarya</taxon>
        <taxon>Ascomycota</taxon>
        <taxon>Pezizomycotina</taxon>
        <taxon>Sordariomycetes</taxon>
        <taxon>Hypocreomycetidae</taxon>
        <taxon>Glomerellales</taxon>
        <taxon>Glomerellaceae</taxon>
        <taxon>Colletotrichum</taxon>
        <taxon>Colletotrichum spaethianum species complex</taxon>
    </lineage>
</organism>
<feature type="compositionally biased region" description="Basic and acidic residues" evidence="1">
    <location>
        <begin position="1679"/>
        <end position="1690"/>
    </location>
</feature>
<feature type="compositionally biased region" description="Low complexity" evidence="1">
    <location>
        <begin position="896"/>
        <end position="915"/>
    </location>
</feature>
<feature type="region of interest" description="Disordered" evidence="1">
    <location>
        <begin position="871"/>
        <end position="1065"/>
    </location>
</feature>
<comment type="caution">
    <text evidence="3">The sequence shown here is derived from an EMBL/GenBank/DDBJ whole genome shotgun (WGS) entry which is preliminary data.</text>
</comment>
<feature type="region of interest" description="Disordered" evidence="1">
    <location>
        <begin position="226"/>
        <end position="806"/>
    </location>
</feature>
<feature type="compositionally biased region" description="Basic and acidic residues" evidence="1">
    <location>
        <begin position="652"/>
        <end position="677"/>
    </location>
</feature>
<feature type="compositionally biased region" description="Pro residues" evidence="1">
    <location>
        <begin position="1587"/>
        <end position="1598"/>
    </location>
</feature>
<feature type="compositionally biased region" description="Basic and acidic residues" evidence="1">
    <location>
        <begin position="232"/>
        <end position="265"/>
    </location>
</feature>
<feature type="compositionally biased region" description="Polar residues" evidence="1">
    <location>
        <begin position="266"/>
        <end position="278"/>
    </location>
</feature>
<evidence type="ECO:0000313" key="4">
    <source>
        <dbReference type="Proteomes" id="UP000076552"/>
    </source>
</evidence>
<evidence type="ECO:0000259" key="2">
    <source>
        <dbReference type="PROSITE" id="PS51293"/>
    </source>
</evidence>
<dbReference type="Gene3D" id="1.20.58.1880">
    <property type="match status" value="1"/>
</dbReference>
<dbReference type="GO" id="GO:0034967">
    <property type="term" value="C:Set3 complex"/>
    <property type="evidence" value="ECO:0007669"/>
    <property type="project" value="TreeGrafter"/>
</dbReference>
<feature type="compositionally biased region" description="Basic and acidic residues" evidence="1">
    <location>
        <begin position="2530"/>
        <end position="2544"/>
    </location>
</feature>
<feature type="compositionally biased region" description="Basic and acidic residues" evidence="1">
    <location>
        <begin position="381"/>
        <end position="404"/>
    </location>
</feature>
<dbReference type="CDD" id="cd00167">
    <property type="entry name" value="SANT"/>
    <property type="match status" value="1"/>
</dbReference>
<feature type="region of interest" description="Disordered" evidence="1">
    <location>
        <begin position="66"/>
        <end position="200"/>
    </location>
</feature>
<feature type="compositionally biased region" description="Basic and acidic residues" evidence="1">
    <location>
        <begin position="1474"/>
        <end position="1499"/>
    </location>
</feature>
<feature type="region of interest" description="Disordered" evidence="1">
    <location>
        <begin position="1668"/>
        <end position="1961"/>
    </location>
</feature>
<feature type="compositionally biased region" description="Basic and acidic residues" evidence="1">
    <location>
        <begin position="920"/>
        <end position="1005"/>
    </location>
</feature>
<feature type="compositionally biased region" description="Basic and acidic residues" evidence="1">
    <location>
        <begin position="429"/>
        <end position="510"/>
    </location>
</feature>
<feature type="compositionally biased region" description="Basic and acidic residues" evidence="1">
    <location>
        <begin position="323"/>
        <end position="368"/>
    </location>
</feature>
<feature type="compositionally biased region" description="Low complexity" evidence="1">
    <location>
        <begin position="1766"/>
        <end position="1780"/>
    </location>
</feature>
<feature type="compositionally biased region" description="Polar residues" evidence="1">
    <location>
        <begin position="639"/>
        <end position="648"/>
    </location>
</feature>
<feature type="compositionally biased region" description="Basic and acidic residues" evidence="1">
    <location>
        <begin position="1012"/>
        <end position="1025"/>
    </location>
</feature>
<feature type="region of interest" description="Disordered" evidence="1">
    <location>
        <begin position="1243"/>
        <end position="1269"/>
    </location>
</feature>
<feature type="region of interest" description="Disordered" evidence="1">
    <location>
        <begin position="1397"/>
        <end position="1560"/>
    </location>
</feature>
<feature type="compositionally biased region" description="Basic and acidic residues" evidence="1">
    <location>
        <begin position="711"/>
        <end position="723"/>
    </location>
</feature>
<gene>
    <name evidence="3" type="ORF">CT0861_12780</name>
</gene>
<dbReference type="InterPro" id="IPR017884">
    <property type="entry name" value="SANT_dom"/>
</dbReference>
<feature type="compositionally biased region" description="Basic and acidic residues" evidence="1">
    <location>
        <begin position="106"/>
        <end position="118"/>
    </location>
</feature>
<dbReference type="SUPFAM" id="SSF46689">
    <property type="entry name" value="Homeodomain-like"/>
    <property type="match status" value="2"/>
</dbReference>
<feature type="compositionally biased region" description="Basic and acidic residues" evidence="1">
    <location>
        <begin position="2497"/>
        <end position="2520"/>
    </location>
</feature>
<feature type="compositionally biased region" description="Polar residues" evidence="1">
    <location>
        <begin position="1514"/>
        <end position="1530"/>
    </location>
</feature>
<proteinExistence type="predicted"/>
<feature type="compositionally biased region" description="Basic and acidic residues" evidence="1">
    <location>
        <begin position="1973"/>
        <end position="2020"/>
    </location>
</feature>
<feature type="compositionally biased region" description="Low complexity" evidence="1">
    <location>
        <begin position="1500"/>
        <end position="1513"/>
    </location>
</feature>
<feature type="compositionally biased region" description="Low complexity" evidence="1">
    <location>
        <begin position="1787"/>
        <end position="1815"/>
    </location>
</feature>
<feature type="compositionally biased region" description="Pro residues" evidence="1">
    <location>
        <begin position="2351"/>
        <end position="2366"/>
    </location>
</feature>
<dbReference type="InterPro" id="IPR009057">
    <property type="entry name" value="Homeodomain-like_sf"/>
</dbReference>
<accession>A0A166RML5</accession>
<feature type="compositionally biased region" description="Basic residues" evidence="1">
    <location>
        <begin position="1397"/>
        <end position="1412"/>
    </location>
</feature>
<feature type="compositionally biased region" description="Polar residues" evidence="1">
    <location>
        <begin position="80"/>
        <end position="94"/>
    </location>
</feature>
<dbReference type="STRING" id="708197.A0A166RML5"/>
<dbReference type="EMBL" id="LFIV01000106">
    <property type="protein sequence ID" value="KZL69453.1"/>
    <property type="molecule type" value="Genomic_DNA"/>
</dbReference>
<dbReference type="PROSITE" id="PS51293">
    <property type="entry name" value="SANT"/>
    <property type="match status" value="1"/>
</dbReference>
<feature type="compositionally biased region" description="Acidic residues" evidence="1">
    <location>
        <begin position="1126"/>
        <end position="1141"/>
    </location>
</feature>
<dbReference type="GO" id="GO:0003677">
    <property type="term" value="F:DNA binding"/>
    <property type="evidence" value="ECO:0007669"/>
    <property type="project" value="UniProtKB-KW"/>
</dbReference>
<feature type="compositionally biased region" description="Low complexity" evidence="1">
    <location>
        <begin position="606"/>
        <end position="620"/>
    </location>
</feature>
<dbReference type="Pfam" id="PF00249">
    <property type="entry name" value="Myb_DNA-binding"/>
    <property type="match status" value="1"/>
</dbReference>
<dbReference type="PANTHER" id="PTHR13992:SF39">
    <property type="entry name" value="SMRTER, ISOFORM G"/>
    <property type="match status" value="1"/>
</dbReference>
<feature type="compositionally biased region" description="Basic and acidic residues" evidence="1">
    <location>
        <begin position="1256"/>
        <end position="1269"/>
    </location>
</feature>
<feature type="compositionally biased region" description="Basic and acidic residues" evidence="1">
    <location>
        <begin position="1922"/>
        <end position="1961"/>
    </location>
</feature>
<dbReference type="Gene3D" id="1.10.10.60">
    <property type="entry name" value="Homeodomain-like"/>
    <property type="match status" value="1"/>
</dbReference>
<feature type="compositionally biased region" description="Basic and acidic residues" evidence="1">
    <location>
        <begin position="279"/>
        <end position="291"/>
    </location>
</feature>
<reference evidence="3 4" key="1">
    <citation type="submission" date="2015-06" db="EMBL/GenBank/DDBJ databases">
        <title>Survival trade-offs in plant roots during colonization by closely related pathogenic and mutualistic fungi.</title>
        <authorList>
            <person name="Hacquard S."/>
            <person name="Kracher B."/>
            <person name="Hiruma K."/>
            <person name="Weinman A."/>
            <person name="Muench P."/>
            <person name="Garrido Oter R."/>
            <person name="Ver Loren van Themaat E."/>
            <person name="Dallerey J.-F."/>
            <person name="Damm U."/>
            <person name="Henrissat B."/>
            <person name="Lespinet O."/>
            <person name="Thon M."/>
            <person name="Kemen E."/>
            <person name="McHardy A.C."/>
            <person name="Schulze-Lefert P."/>
            <person name="O'Connell R.J."/>
        </authorList>
    </citation>
    <scope>NUCLEOTIDE SEQUENCE [LARGE SCALE GENOMIC DNA]</scope>
    <source>
        <strain evidence="3 4">0861</strain>
    </source>
</reference>
<evidence type="ECO:0000313" key="3">
    <source>
        <dbReference type="EMBL" id="KZL69453.1"/>
    </source>
</evidence>
<protein>
    <submittedName>
        <fullName evidence="3">Myb-like DNA-binding domain-containing protein</fullName>
    </submittedName>
</protein>
<feature type="compositionally biased region" description="Low complexity" evidence="1">
    <location>
        <begin position="2331"/>
        <end position="2350"/>
    </location>
</feature>
<dbReference type="SMART" id="SM00717">
    <property type="entry name" value="SANT"/>
    <property type="match status" value="2"/>
</dbReference>
<feature type="compositionally biased region" description="Polar residues" evidence="1">
    <location>
        <begin position="511"/>
        <end position="522"/>
    </location>
</feature>
<feature type="compositionally biased region" description="Low complexity" evidence="1">
    <location>
        <begin position="2394"/>
        <end position="2405"/>
    </location>
</feature>
<feature type="region of interest" description="Disordered" evidence="1">
    <location>
        <begin position="1973"/>
        <end position="2544"/>
    </location>
</feature>